<dbReference type="AlphaFoldDB" id="A0A4V6I8D2"/>
<evidence type="ECO:0000256" key="1">
    <source>
        <dbReference type="SAM" id="Coils"/>
    </source>
</evidence>
<gene>
    <name evidence="2" type="ORF">L596_004492</name>
</gene>
<reference evidence="2 3" key="1">
    <citation type="journal article" date="2015" name="Genome Biol.">
        <title>Comparative genomics of Steinernema reveals deeply conserved gene regulatory networks.</title>
        <authorList>
            <person name="Dillman A.R."/>
            <person name="Macchietto M."/>
            <person name="Porter C.F."/>
            <person name="Rogers A."/>
            <person name="Williams B."/>
            <person name="Antoshechkin I."/>
            <person name="Lee M.M."/>
            <person name="Goodwin Z."/>
            <person name="Lu X."/>
            <person name="Lewis E.E."/>
            <person name="Goodrich-Blair H."/>
            <person name="Stock S.P."/>
            <person name="Adams B.J."/>
            <person name="Sternberg P.W."/>
            <person name="Mortazavi A."/>
        </authorList>
    </citation>
    <scope>NUCLEOTIDE SEQUENCE [LARGE SCALE GENOMIC DNA]</scope>
    <source>
        <strain evidence="2 3">ALL</strain>
    </source>
</reference>
<dbReference type="STRING" id="34508.A0A4V6I8D2"/>
<dbReference type="EMBL" id="AZBU02000001">
    <property type="protein sequence ID" value="TMS37593.1"/>
    <property type="molecule type" value="Genomic_DNA"/>
</dbReference>
<reference evidence="2 3" key="2">
    <citation type="journal article" date="2019" name="G3 (Bethesda)">
        <title>Hybrid Assembly of the Genome of the Entomopathogenic Nematode Steinernema carpocapsae Identifies the X-Chromosome.</title>
        <authorList>
            <person name="Serra L."/>
            <person name="Macchietto M."/>
            <person name="Macias-Munoz A."/>
            <person name="McGill C.J."/>
            <person name="Rodriguez I.M."/>
            <person name="Rodriguez B."/>
            <person name="Murad R."/>
            <person name="Mortazavi A."/>
        </authorList>
    </citation>
    <scope>NUCLEOTIDE SEQUENCE [LARGE SCALE GENOMIC DNA]</scope>
    <source>
        <strain evidence="2 3">ALL</strain>
    </source>
</reference>
<dbReference type="Proteomes" id="UP000298663">
    <property type="component" value="Chromosome X"/>
</dbReference>
<dbReference type="OrthoDB" id="5862942at2759"/>
<evidence type="ECO:0000313" key="2">
    <source>
        <dbReference type="EMBL" id="TMS37593.1"/>
    </source>
</evidence>
<keyword evidence="1" id="KW-0175">Coiled coil</keyword>
<dbReference type="PANTHER" id="PTHR13338:SF4">
    <property type="entry name" value="NADH DEHYDROGENASE [UBIQUINONE] 1 ALPHA SUBCOMPLEX ASSEMBLY FACTOR 4"/>
    <property type="match status" value="1"/>
</dbReference>
<sequence length="290" mass="34681">MKRIFRSVTRSVKNANYQDQAVKYAEKIDEGKVRVKAPKYPSEKQHFEKAAGDGDLKKKIDEKHDSLVDNMKKLTIHSADPVERWTSFKDLPTRENEFLHRNDPVWEYGFYEPPLEKMEKNRVMFREALEILRARLELDGSKEFDREETDKASKLLEEHDAVKRVDAERLERMWHYFRPFERRDSQKVVSKHKVKLLRDALHGHSDERRLTDNFRENFRKLVGNNGSIEMEKFDRLNENEKEQFLLAVKENRKLEHERLEKRLTEIKKEDAEIEAKQIGAEETKKSKKDE</sequence>
<name>A0A4V6I8D2_STECR</name>
<organism evidence="2 3">
    <name type="scientific">Steinernema carpocapsae</name>
    <name type="common">Entomopathogenic nematode</name>
    <dbReference type="NCBI Taxonomy" id="34508"/>
    <lineage>
        <taxon>Eukaryota</taxon>
        <taxon>Metazoa</taxon>
        <taxon>Ecdysozoa</taxon>
        <taxon>Nematoda</taxon>
        <taxon>Chromadorea</taxon>
        <taxon>Rhabditida</taxon>
        <taxon>Tylenchina</taxon>
        <taxon>Panagrolaimomorpha</taxon>
        <taxon>Strongyloidoidea</taxon>
        <taxon>Steinernematidae</taxon>
        <taxon>Steinernema</taxon>
    </lineage>
</organism>
<accession>A0A4V6I8D2</accession>
<evidence type="ECO:0000313" key="3">
    <source>
        <dbReference type="Proteomes" id="UP000298663"/>
    </source>
</evidence>
<dbReference type="EMBL" id="CM016762">
    <property type="protein sequence ID" value="TMS37593.1"/>
    <property type="molecule type" value="Genomic_DNA"/>
</dbReference>
<comment type="caution">
    <text evidence="2">The sequence shown here is derived from an EMBL/GenBank/DDBJ whole genome shotgun (WGS) entry which is preliminary data.</text>
</comment>
<dbReference type="GO" id="GO:0032981">
    <property type="term" value="P:mitochondrial respiratory chain complex I assembly"/>
    <property type="evidence" value="ECO:0007669"/>
    <property type="project" value="InterPro"/>
</dbReference>
<keyword evidence="3" id="KW-1185">Reference proteome</keyword>
<dbReference type="Pfam" id="PF06784">
    <property type="entry name" value="UPF0240"/>
    <property type="match status" value="1"/>
</dbReference>
<dbReference type="PANTHER" id="PTHR13338">
    <property type="entry name" value="UPF0240 PROTEIN"/>
    <property type="match status" value="1"/>
</dbReference>
<proteinExistence type="predicted"/>
<dbReference type="InterPro" id="IPR009622">
    <property type="entry name" value="NDUFAF4"/>
</dbReference>
<feature type="coiled-coil region" evidence="1">
    <location>
        <begin position="237"/>
        <end position="276"/>
    </location>
</feature>
<dbReference type="GO" id="GO:0005739">
    <property type="term" value="C:mitochondrion"/>
    <property type="evidence" value="ECO:0007669"/>
    <property type="project" value="TreeGrafter"/>
</dbReference>
<protein>
    <submittedName>
        <fullName evidence="2">Uncharacterized protein</fullName>
    </submittedName>
</protein>